<comment type="caution">
    <text evidence="8">The sequence shown here is derived from an EMBL/GenBank/DDBJ whole genome shotgun (WGS) entry which is preliminary data.</text>
</comment>
<evidence type="ECO:0000313" key="9">
    <source>
        <dbReference type="Proteomes" id="UP000887229"/>
    </source>
</evidence>
<evidence type="ECO:0000256" key="6">
    <source>
        <dbReference type="ARBA" id="ARBA00044735"/>
    </source>
</evidence>
<protein>
    <recommendedName>
        <fullName evidence="5">LYR motif-containing protein 2</fullName>
    </recommendedName>
</protein>
<evidence type="ECO:0000256" key="1">
    <source>
        <dbReference type="ARBA" id="ARBA00004173"/>
    </source>
</evidence>
<dbReference type="CDD" id="cd20262">
    <property type="entry name" value="Complex1_LYR_LYRM2"/>
    <property type="match status" value="1"/>
</dbReference>
<evidence type="ECO:0000256" key="3">
    <source>
        <dbReference type="ARBA" id="ARBA00022946"/>
    </source>
</evidence>
<dbReference type="InterPro" id="IPR045293">
    <property type="entry name" value="Complex1_LYR_LYRM2"/>
</dbReference>
<comment type="similarity">
    <text evidence="2">Belongs to the complex I LYR family.</text>
</comment>
<dbReference type="InterPro" id="IPR008011">
    <property type="entry name" value="Complex1_LYR_dom"/>
</dbReference>
<evidence type="ECO:0000256" key="2">
    <source>
        <dbReference type="ARBA" id="ARBA00009508"/>
    </source>
</evidence>
<dbReference type="OrthoDB" id="74240at2759"/>
<dbReference type="Proteomes" id="UP000887229">
    <property type="component" value="Unassembled WGS sequence"/>
</dbReference>
<dbReference type="EMBL" id="MU251249">
    <property type="protein sequence ID" value="KAG9255984.1"/>
    <property type="molecule type" value="Genomic_DNA"/>
</dbReference>
<evidence type="ECO:0000313" key="8">
    <source>
        <dbReference type="EMBL" id="KAG9255984.1"/>
    </source>
</evidence>
<name>A0A9P7ZPN7_9HYPO</name>
<feature type="domain" description="Complex 1 LYR protein" evidence="7">
    <location>
        <begin position="39"/>
        <end position="93"/>
    </location>
</feature>
<dbReference type="Pfam" id="PF05347">
    <property type="entry name" value="Complex1_LYR"/>
    <property type="match status" value="1"/>
</dbReference>
<dbReference type="GeneID" id="70295737"/>
<sequence>MTFSLRVLLSTRGYATHARPSKLKGTMSLDHFLQRQLTIHFYRKILRGTKAIRDPATKKESRGFARAEFERHRHVTDLSHIRYLLSTGKTEWENMERYIASM</sequence>
<dbReference type="PANTHER" id="PTHR13675">
    <property type="entry name" value="LYR MOTIF-CONTAINING PROTEIN 2"/>
    <property type="match status" value="1"/>
</dbReference>
<keyword evidence="3" id="KW-0809">Transit peptide</keyword>
<evidence type="ECO:0000256" key="5">
    <source>
        <dbReference type="ARBA" id="ARBA00026235"/>
    </source>
</evidence>
<gene>
    <name evidence="8" type="ORF">F5Z01DRAFT_672625</name>
</gene>
<evidence type="ECO:0000256" key="4">
    <source>
        <dbReference type="ARBA" id="ARBA00023128"/>
    </source>
</evidence>
<organism evidence="8 9">
    <name type="scientific">Emericellopsis atlantica</name>
    <dbReference type="NCBI Taxonomy" id="2614577"/>
    <lineage>
        <taxon>Eukaryota</taxon>
        <taxon>Fungi</taxon>
        <taxon>Dikarya</taxon>
        <taxon>Ascomycota</taxon>
        <taxon>Pezizomycotina</taxon>
        <taxon>Sordariomycetes</taxon>
        <taxon>Hypocreomycetidae</taxon>
        <taxon>Hypocreales</taxon>
        <taxon>Bionectriaceae</taxon>
        <taxon>Emericellopsis</taxon>
    </lineage>
</organism>
<evidence type="ECO:0000259" key="7">
    <source>
        <dbReference type="Pfam" id="PF05347"/>
    </source>
</evidence>
<reference evidence="8" key="1">
    <citation type="journal article" date="2021" name="IMA Fungus">
        <title>Genomic characterization of three marine fungi, including Emericellopsis atlantica sp. nov. with signatures of a generalist lifestyle and marine biomass degradation.</title>
        <authorList>
            <person name="Hagestad O.C."/>
            <person name="Hou L."/>
            <person name="Andersen J.H."/>
            <person name="Hansen E.H."/>
            <person name="Altermark B."/>
            <person name="Li C."/>
            <person name="Kuhnert E."/>
            <person name="Cox R.J."/>
            <person name="Crous P.W."/>
            <person name="Spatafora J.W."/>
            <person name="Lail K."/>
            <person name="Amirebrahimi M."/>
            <person name="Lipzen A."/>
            <person name="Pangilinan J."/>
            <person name="Andreopoulos W."/>
            <person name="Hayes R.D."/>
            <person name="Ng V."/>
            <person name="Grigoriev I.V."/>
            <person name="Jackson S.A."/>
            <person name="Sutton T.D.S."/>
            <person name="Dobson A.D.W."/>
            <person name="Rama T."/>
        </authorList>
    </citation>
    <scope>NUCLEOTIDE SEQUENCE</scope>
    <source>
        <strain evidence="8">TS7</strain>
    </source>
</reference>
<proteinExistence type="inferred from homology"/>
<dbReference type="RefSeq" id="XP_046119908.1">
    <property type="nucleotide sequence ID" value="XM_046264834.1"/>
</dbReference>
<dbReference type="AlphaFoldDB" id="A0A9P7ZPN7"/>
<dbReference type="PANTHER" id="PTHR13675:SF0">
    <property type="entry name" value="LYR MOTIF-CONTAINING PROTEIN 2"/>
    <property type="match status" value="1"/>
</dbReference>
<keyword evidence="4" id="KW-0496">Mitochondrion</keyword>
<dbReference type="GO" id="GO:0005739">
    <property type="term" value="C:mitochondrion"/>
    <property type="evidence" value="ECO:0007669"/>
    <property type="project" value="UniProtKB-SubCell"/>
</dbReference>
<comment type="function">
    <text evidence="6">Involved in efficient integration of the N-module into mitochondrial respiratory chain complex I.</text>
</comment>
<accession>A0A9P7ZPN7</accession>
<comment type="subcellular location">
    <subcellularLocation>
        <location evidence="1">Mitochondrion</location>
    </subcellularLocation>
</comment>
<keyword evidence="9" id="KW-1185">Reference proteome</keyword>